<feature type="compositionally biased region" description="Basic and acidic residues" evidence="1">
    <location>
        <begin position="20"/>
        <end position="32"/>
    </location>
</feature>
<evidence type="ECO:0000313" key="2">
    <source>
        <dbReference type="EMBL" id="KAK3601030.1"/>
    </source>
</evidence>
<sequence>MSEERENLNGSRLRKRRKRLNPEDKEFQLKDWKETARSEGHYKTDAGAESVSGLNATEVFVVISAKQVVLCKDCAYKKLREAETEEQIGRMWAAAITAEET</sequence>
<comment type="caution">
    <text evidence="2">The sequence shown here is derived from an EMBL/GenBank/DDBJ whole genome shotgun (WGS) entry which is preliminary data.</text>
</comment>
<dbReference type="Proteomes" id="UP001195483">
    <property type="component" value="Unassembled WGS sequence"/>
</dbReference>
<reference evidence="2" key="1">
    <citation type="journal article" date="2021" name="Genome Biol. Evol.">
        <title>A High-Quality Reference Genome for a Parasitic Bivalve with Doubly Uniparental Inheritance (Bivalvia: Unionida).</title>
        <authorList>
            <person name="Smith C.H."/>
        </authorList>
    </citation>
    <scope>NUCLEOTIDE SEQUENCE</scope>
    <source>
        <strain evidence="2">CHS0354</strain>
    </source>
</reference>
<organism evidence="2 3">
    <name type="scientific">Potamilus streckersoni</name>
    <dbReference type="NCBI Taxonomy" id="2493646"/>
    <lineage>
        <taxon>Eukaryota</taxon>
        <taxon>Metazoa</taxon>
        <taxon>Spiralia</taxon>
        <taxon>Lophotrochozoa</taxon>
        <taxon>Mollusca</taxon>
        <taxon>Bivalvia</taxon>
        <taxon>Autobranchia</taxon>
        <taxon>Heteroconchia</taxon>
        <taxon>Palaeoheterodonta</taxon>
        <taxon>Unionida</taxon>
        <taxon>Unionoidea</taxon>
        <taxon>Unionidae</taxon>
        <taxon>Ambleminae</taxon>
        <taxon>Lampsilini</taxon>
        <taxon>Potamilus</taxon>
    </lineage>
</organism>
<name>A0AAE0T0J6_9BIVA</name>
<protein>
    <submittedName>
        <fullName evidence="2">Uncharacterized protein</fullName>
    </submittedName>
</protein>
<feature type="region of interest" description="Disordered" evidence="1">
    <location>
        <begin position="1"/>
        <end position="32"/>
    </location>
</feature>
<dbReference type="EMBL" id="JAEAOA010001756">
    <property type="protein sequence ID" value="KAK3601030.1"/>
    <property type="molecule type" value="Genomic_DNA"/>
</dbReference>
<evidence type="ECO:0000313" key="3">
    <source>
        <dbReference type="Proteomes" id="UP001195483"/>
    </source>
</evidence>
<reference evidence="2" key="3">
    <citation type="submission" date="2023-05" db="EMBL/GenBank/DDBJ databases">
        <authorList>
            <person name="Smith C.H."/>
        </authorList>
    </citation>
    <scope>NUCLEOTIDE SEQUENCE</scope>
    <source>
        <strain evidence="2">CHS0354</strain>
        <tissue evidence="2">Mantle</tissue>
    </source>
</reference>
<evidence type="ECO:0000256" key="1">
    <source>
        <dbReference type="SAM" id="MobiDB-lite"/>
    </source>
</evidence>
<keyword evidence="3" id="KW-1185">Reference proteome</keyword>
<reference evidence="2" key="2">
    <citation type="journal article" date="2021" name="Genome Biol. Evol.">
        <title>Developing a high-quality reference genome for a parasitic bivalve with doubly uniparental inheritance (Bivalvia: Unionida).</title>
        <authorList>
            <person name="Smith C.H."/>
        </authorList>
    </citation>
    <scope>NUCLEOTIDE SEQUENCE</scope>
    <source>
        <strain evidence="2">CHS0354</strain>
        <tissue evidence="2">Mantle</tissue>
    </source>
</reference>
<accession>A0AAE0T0J6</accession>
<gene>
    <name evidence="2" type="ORF">CHS0354_029250</name>
</gene>
<proteinExistence type="predicted"/>
<dbReference type="AlphaFoldDB" id="A0AAE0T0J6"/>